<dbReference type="EMBL" id="CM047583">
    <property type="protein sequence ID" value="KAI9913492.1"/>
    <property type="molecule type" value="Genomic_DNA"/>
</dbReference>
<dbReference type="Proteomes" id="UP001163321">
    <property type="component" value="Chromosome 4"/>
</dbReference>
<evidence type="ECO:0000313" key="1">
    <source>
        <dbReference type="EMBL" id="KAI9913492.1"/>
    </source>
</evidence>
<keyword evidence="2" id="KW-1185">Reference proteome</keyword>
<name>A0ACC0W433_9STRA</name>
<comment type="caution">
    <text evidence="1">The sequence shown here is derived from an EMBL/GenBank/DDBJ whole genome shotgun (WGS) entry which is preliminary data.</text>
</comment>
<organism evidence="1 2">
    <name type="scientific">Peronosclerospora sorghi</name>
    <dbReference type="NCBI Taxonomy" id="230839"/>
    <lineage>
        <taxon>Eukaryota</taxon>
        <taxon>Sar</taxon>
        <taxon>Stramenopiles</taxon>
        <taxon>Oomycota</taxon>
        <taxon>Peronosporomycetes</taxon>
        <taxon>Peronosporales</taxon>
        <taxon>Peronosporaceae</taxon>
        <taxon>Peronosclerospora</taxon>
    </lineage>
</organism>
<accession>A0ACC0W433</accession>
<gene>
    <name evidence="1" type="ORF">PsorP6_006507</name>
</gene>
<protein>
    <submittedName>
        <fullName evidence="1">Uncharacterized protein</fullName>
    </submittedName>
</protein>
<evidence type="ECO:0000313" key="2">
    <source>
        <dbReference type="Proteomes" id="UP001163321"/>
    </source>
</evidence>
<proteinExistence type="predicted"/>
<reference evidence="1 2" key="1">
    <citation type="journal article" date="2022" name="bioRxiv">
        <title>The genome of the oomycete Peronosclerospora sorghi, a cosmopolitan pathogen of maize and sorghum, is inflated with dispersed pseudogenes.</title>
        <authorList>
            <person name="Fletcher K."/>
            <person name="Martin F."/>
            <person name="Isakeit T."/>
            <person name="Cavanaugh K."/>
            <person name="Magill C."/>
            <person name="Michelmore R."/>
        </authorList>
    </citation>
    <scope>NUCLEOTIDE SEQUENCE [LARGE SCALE GENOMIC DNA]</scope>
    <source>
        <strain evidence="1">P6</strain>
    </source>
</reference>
<sequence length="95" mass="10512">MLSRLPSSAAAALRRRPDPDLVNKFNLASLNGGKNPFNVPSNRLLKVNKKPPTPQQRVKKDQFSLEHLVGSTNAHRSKTLVDNKSPFHVASSKLM</sequence>